<evidence type="ECO:0000313" key="1">
    <source>
        <dbReference type="EMBL" id="RAH78121.1"/>
    </source>
</evidence>
<name>A0A8T8WQR9_ASPJA</name>
<sequence>MRPSSSNRTTHRAAVRCFFGAAILVPAHLTRSHAQRDGRVARLPPTALLRGFLCRLHLLSRRHTRPVADRYGVRSMHLSSPAKSPMAVCLR</sequence>
<evidence type="ECO:0000313" key="2">
    <source>
        <dbReference type="Proteomes" id="UP000249497"/>
    </source>
</evidence>
<organism evidence="1 2">
    <name type="scientific">Aspergillus japonicus CBS 114.51</name>
    <dbReference type="NCBI Taxonomy" id="1448312"/>
    <lineage>
        <taxon>Eukaryota</taxon>
        <taxon>Fungi</taxon>
        <taxon>Dikarya</taxon>
        <taxon>Ascomycota</taxon>
        <taxon>Pezizomycotina</taxon>
        <taxon>Eurotiomycetes</taxon>
        <taxon>Eurotiomycetidae</taxon>
        <taxon>Eurotiales</taxon>
        <taxon>Aspergillaceae</taxon>
        <taxon>Aspergillus</taxon>
        <taxon>Aspergillus subgen. Circumdati</taxon>
    </lineage>
</organism>
<proteinExistence type="predicted"/>
<dbReference type="AlphaFoldDB" id="A0A8T8WQR9"/>
<reference evidence="1 2" key="1">
    <citation type="submission" date="2018-02" db="EMBL/GenBank/DDBJ databases">
        <title>The genomes of Aspergillus section Nigri reveals drivers in fungal speciation.</title>
        <authorList>
            <consortium name="DOE Joint Genome Institute"/>
            <person name="Vesth T.C."/>
            <person name="Nybo J."/>
            <person name="Theobald S."/>
            <person name="Brandl J."/>
            <person name="Frisvad J.C."/>
            <person name="Nielsen K.F."/>
            <person name="Lyhne E.K."/>
            <person name="Kogle M.E."/>
            <person name="Kuo A."/>
            <person name="Riley R."/>
            <person name="Clum A."/>
            <person name="Nolan M."/>
            <person name="Lipzen A."/>
            <person name="Salamov A."/>
            <person name="Henrissat B."/>
            <person name="Wiebenga A."/>
            <person name="De vries R.P."/>
            <person name="Grigoriev I.V."/>
            <person name="Mortensen U.H."/>
            <person name="Andersen M.R."/>
            <person name="Baker S.E."/>
        </authorList>
    </citation>
    <scope>NUCLEOTIDE SEQUENCE [LARGE SCALE GENOMIC DNA]</scope>
    <source>
        <strain evidence="1 2">CBS 114.51</strain>
    </source>
</reference>
<dbReference type="EMBL" id="KZ824831">
    <property type="protein sequence ID" value="RAH78121.1"/>
    <property type="molecule type" value="Genomic_DNA"/>
</dbReference>
<gene>
    <name evidence="1" type="ORF">BO86DRAFT_197599</name>
</gene>
<protein>
    <submittedName>
        <fullName evidence="1">Uncharacterized protein</fullName>
    </submittedName>
</protein>
<accession>A0A8T8WQR9</accession>
<dbReference type="Proteomes" id="UP000249497">
    <property type="component" value="Unassembled WGS sequence"/>
</dbReference>
<dbReference type="RefSeq" id="XP_025524015.1">
    <property type="nucleotide sequence ID" value="XM_025666719.1"/>
</dbReference>
<keyword evidence="2" id="KW-1185">Reference proteome</keyword>
<dbReference type="GeneID" id="37170411"/>